<dbReference type="OrthoDB" id="3567227at2"/>
<dbReference type="SUPFAM" id="SSF52096">
    <property type="entry name" value="ClpP/crotonase"/>
    <property type="match status" value="1"/>
</dbReference>
<dbReference type="Pfam" id="PF00378">
    <property type="entry name" value="ECH_1"/>
    <property type="match status" value="1"/>
</dbReference>
<dbReference type="Proteomes" id="UP000005143">
    <property type="component" value="Unassembled WGS sequence"/>
</dbReference>
<dbReference type="EMBL" id="AGUD01000003">
    <property type="protein sequence ID" value="EHN13012.1"/>
    <property type="molecule type" value="Genomic_DNA"/>
</dbReference>
<organism evidence="1 2">
    <name type="scientific">Patulibacter medicamentivorans</name>
    <dbReference type="NCBI Taxonomy" id="1097667"/>
    <lineage>
        <taxon>Bacteria</taxon>
        <taxon>Bacillati</taxon>
        <taxon>Actinomycetota</taxon>
        <taxon>Thermoleophilia</taxon>
        <taxon>Solirubrobacterales</taxon>
        <taxon>Patulibacteraceae</taxon>
        <taxon>Patulibacter</taxon>
    </lineage>
</organism>
<proteinExistence type="predicted"/>
<dbReference type="PATRIC" id="fig|1097667.3.peg.13"/>
<reference evidence="1 2" key="1">
    <citation type="journal article" date="2013" name="Biodegradation">
        <title>Quantitative proteomic analysis of ibuprofen-degrading Patulibacter sp. strain I11.</title>
        <authorList>
            <person name="Almeida B."/>
            <person name="Kjeldal H."/>
            <person name="Lolas I."/>
            <person name="Knudsen A.D."/>
            <person name="Carvalho G."/>
            <person name="Nielsen K.L."/>
            <person name="Barreto Crespo M.T."/>
            <person name="Stensballe A."/>
            <person name="Nielsen J.L."/>
        </authorList>
    </citation>
    <scope>NUCLEOTIDE SEQUENCE [LARGE SCALE GENOMIC DNA]</scope>
    <source>
        <strain evidence="1 2">I11</strain>
    </source>
</reference>
<keyword evidence="1" id="KW-0413">Isomerase</keyword>
<protein>
    <submittedName>
        <fullName evidence="1">Putative enoyl-CoA hydratase/isomerase family protein</fullName>
    </submittedName>
</protein>
<dbReference type="PANTHER" id="PTHR11941:SF75">
    <property type="entry name" value="ENOYL-COA HYDRATASE_ISOMERASE FAMILY PROTEIN"/>
    <property type="match status" value="1"/>
</dbReference>
<keyword evidence="2" id="KW-1185">Reference proteome</keyword>
<gene>
    <name evidence="1" type="ORF">PAI11_00130</name>
</gene>
<dbReference type="GO" id="GO:0006635">
    <property type="term" value="P:fatty acid beta-oxidation"/>
    <property type="evidence" value="ECO:0007669"/>
    <property type="project" value="TreeGrafter"/>
</dbReference>
<evidence type="ECO:0000313" key="1">
    <source>
        <dbReference type="EMBL" id="EHN13012.1"/>
    </source>
</evidence>
<name>H0DZQ8_9ACTN</name>
<dbReference type="GO" id="GO:0004165">
    <property type="term" value="F:delta(3)-delta(2)-enoyl-CoA isomerase activity"/>
    <property type="evidence" value="ECO:0007669"/>
    <property type="project" value="TreeGrafter"/>
</dbReference>
<dbReference type="RefSeq" id="WP_007569541.1">
    <property type="nucleotide sequence ID" value="NZ_AGUD01000003.1"/>
</dbReference>
<dbReference type="PANTHER" id="PTHR11941">
    <property type="entry name" value="ENOYL-COA HYDRATASE-RELATED"/>
    <property type="match status" value="1"/>
</dbReference>
<sequence length="226" mass="23529">MPQLRRDGDVFVLDLGEGENRFAPDWVAGVEDALAEATAAPAPRALVTAATGKFWSNGLDLEWMAGAQDQVPAFLTRVHELFARVLEAGIPTVAAVQGHAFAAGAMLATAHDVVVMREDRGYFCVPEVDLGLPFTPGMSALLLARLPRRTAHDAMTTGRRYTGPEAVAAGIADAVAPADELLERAVGIAAARAGKQAGTLHAIKRGIHGPALEALRGPHGFGAAAA</sequence>
<dbReference type="CDD" id="cd06558">
    <property type="entry name" value="crotonase-like"/>
    <property type="match status" value="1"/>
</dbReference>
<dbReference type="InterPro" id="IPR001753">
    <property type="entry name" value="Enoyl-CoA_hydra/iso"/>
</dbReference>
<accession>H0DZQ8</accession>
<dbReference type="Gene3D" id="3.90.226.10">
    <property type="entry name" value="2-enoyl-CoA Hydratase, Chain A, domain 1"/>
    <property type="match status" value="1"/>
</dbReference>
<evidence type="ECO:0000313" key="2">
    <source>
        <dbReference type="Proteomes" id="UP000005143"/>
    </source>
</evidence>
<dbReference type="AlphaFoldDB" id="H0DZQ8"/>
<dbReference type="InterPro" id="IPR029045">
    <property type="entry name" value="ClpP/crotonase-like_dom_sf"/>
</dbReference>
<comment type="caution">
    <text evidence="1">The sequence shown here is derived from an EMBL/GenBank/DDBJ whole genome shotgun (WGS) entry which is preliminary data.</text>
</comment>